<evidence type="ECO:0000313" key="3">
    <source>
        <dbReference type="Proteomes" id="UP000734854"/>
    </source>
</evidence>
<proteinExistence type="predicted"/>
<name>A0A8J5FEE5_ZINOF</name>
<accession>A0A8J5FEE5</accession>
<evidence type="ECO:0000256" key="1">
    <source>
        <dbReference type="SAM" id="MobiDB-lite"/>
    </source>
</evidence>
<dbReference type="InterPro" id="IPR044171">
    <property type="entry name" value="LAX2-like"/>
</dbReference>
<dbReference type="PANTHER" id="PTHR47290:SF4">
    <property type="entry name" value="RING FINGER PROTEIN"/>
    <property type="match status" value="1"/>
</dbReference>
<protein>
    <recommendedName>
        <fullName evidence="4">Protein LAX PANICLE 2-like</fullName>
    </recommendedName>
</protein>
<dbReference type="EMBL" id="JACMSC010000015">
    <property type="protein sequence ID" value="KAG6485802.1"/>
    <property type="molecule type" value="Genomic_DNA"/>
</dbReference>
<sequence length="202" mass="23276">MDQEDPSPTILFHEEEGEEEEEEGKKDDDTTVVSRDWLKLGQAASPSSDGSIGLRVVSPPRRPQSGVWLRLQPAPNQTGIREVCLPQIANKYLRIKDGRLTVRLLMKYLVKKLGLEHESEWHLSQLFIDLNGQVEITCRDRKLLPFFTLQYVRDTIWSSSNAMVMIPDSPRSSVDHVMTLQYRRSSQPYLGQAHVIRDFFLR</sequence>
<evidence type="ECO:0000313" key="2">
    <source>
        <dbReference type="EMBL" id="KAG6485802.1"/>
    </source>
</evidence>
<keyword evidence="3" id="KW-1185">Reference proteome</keyword>
<reference evidence="2 3" key="1">
    <citation type="submission" date="2020-08" db="EMBL/GenBank/DDBJ databases">
        <title>Plant Genome Project.</title>
        <authorList>
            <person name="Zhang R.-G."/>
        </authorList>
    </citation>
    <scope>NUCLEOTIDE SEQUENCE [LARGE SCALE GENOMIC DNA]</scope>
    <source>
        <tissue evidence="2">Rhizome</tissue>
    </source>
</reference>
<feature type="region of interest" description="Disordered" evidence="1">
    <location>
        <begin position="1"/>
        <end position="32"/>
    </location>
</feature>
<dbReference type="Gene3D" id="3.10.20.90">
    <property type="entry name" value="Phosphatidylinositol 3-kinase Catalytic Subunit, Chain A, domain 1"/>
    <property type="match status" value="1"/>
</dbReference>
<dbReference type="Proteomes" id="UP000734854">
    <property type="component" value="Unassembled WGS sequence"/>
</dbReference>
<dbReference type="PANTHER" id="PTHR47290">
    <property type="entry name" value="RING FINGER PROTEIN"/>
    <property type="match status" value="1"/>
</dbReference>
<comment type="caution">
    <text evidence="2">The sequence shown here is derived from an EMBL/GenBank/DDBJ whole genome shotgun (WGS) entry which is preliminary data.</text>
</comment>
<evidence type="ECO:0008006" key="4">
    <source>
        <dbReference type="Google" id="ProtNLM"/>
    </source>
</evidence>
<dbReference type="AlphaFoldDB" id="A0A8J5FEE5"/>
<organism evidence="2 3">
    <name type="scientific">Zingiber officinale</name>
    <name type="common">Ginger</name>
    <name type="synonym">Amomum zingiber</name>
    <dbReference type="NCBI Taxonomy" id="94328"/>
    <lineage>
        <taxon>Eukaryota</taxon>
        <taxon>Viridiplantae</taxon>
        <taxon>Streptophyta</taxon>
        <taxon>Embryophyta</taxon>
        <taxon>Tracheophyta</taxon>
        <taxon>Spermatophyta</taxon>
        <taxon>Magnoliopsida</taxon>
        <taxon>Liliopsida</taxon>
        <taxon>Zingiberales</taxon>
        <taxon>Zingiberaceae</taxon>
        <taxon>Zingiber</taxon>
    </lineage>
</organism>
<gene>
    <name evidence="2" type="ORF">ZIOFF_054367</name>
</gene>